<evidence type="ECO:0000313" key="1">
    <source>
        <dbReference type="EMBL" id="WEK35224.1"/>
    </source>
</evidence>
<organism evidence="1 2">
    <name type="scientific">Candidatus Pseudobacter hemicellulosilyticus</name>
    <dbReference type="NCBI Taxonomy" id="3121375"/>
    <lineage>
        <taxon>Bacteria</taxon>
        <taxon>Pseudomonadati</taxon>
        <taxon>Bacteroidota</taxon>
        <taxon>Chitinophagia</taxon>
        <taxon>Chitinophagales</taxon>
        <taxon>Chitinophagaceae</taxon>
        <taxon>Pseudobacter</taxon>
    </lineage>
</organism>
<accession>A0AAJ6BGU8</accession>
<dbReference type="EMBL" id="CP119311">
    <property type="protein sequence ID" value="WEK35224.1"/>
    <property type="molecule type" value="Genomic_DNA"/>
</dbReference>
<sequence length="96" mass="10644">MRTLLLITMIATLAACGNNRQEEVRKALQVQDSIRNALNKVNDELGLQKEALLRQRDSLAKTLESMSADLKKAGGQLSKETDSALKAIRKELKEAH</sequence>
<evidence type="ECO:0000313" key="2">
    <source>
        <dbReference type="Proteomes" id="UP001220610"/>
    </source>
</evidence>
<proteinExistence type="predicted"/>
<dbReference type="PROSITE" id="PS51257">
    <property type="entry name" value="PROKAR_LIPOPROTEIN"/>
    <property type="match status" value="1"/>
</dbReference>
<name>A0AAJ6BGU8_9BACT</name>
<dbReference type="AlphaFoldDB" id="A0AAJ6BGU8"/>
<reference evidence="1" key="1">
    <citation type="submission" date="2023-03" db="EMBL/GenBank/DDBJ databases">
        <title>Andean soil-derived lignocellulolytic bacterial consortium as a source of novel taxa and putative plastic-active enzymes.</title>
        <authorList>
            <person name="Diaz-Garcia L."/>
            <person name="Chuvochina M."/>
            <person name="Feuerriegel G."/>
            <person name="Bunk B."/>
            <person name="Sproer C."/>
            <person name="Streit W.R."/>
            <person name="Rodriguez L.M."/>
            <person name="Overmann J."/>
            <person name="Jimenez D.J."/>
        </authorList>
    </citation>
    <scope>NUCLEOTIDE SEQUENCE</scope>
    <source>
        <strain evidence="1">MAG 7</strain>
    </source>
</reference>
<protein>
    <submittedName>
        <fullName evidence="1">Uncharacterized protein</fullName>
    </submittedName>
</protein>
<gene>
    <name evidence="1" type="ORF">P0Y53_22265</name>
</gene>
<dbReference type="Proteomes" id="UP001220610">
    <property type="component" value="Chromosome"/>
</dbReference>